<reference evidence="4 5" key="1">
    <citation type="submission" date="2013-07" db="EMBL/GenBank/DDBJ databases">
        <title>Comparative Genomic and Metabolomic Analysis of Twelve Strains of Pseudoalteromonas luteoviolacea.</title>
        <authorList>
            <person name="Vynne N.G."/>
            <person name="Mansson M."/>
            <person name="Gram L."/>
        </authorList>
    </citation>
    <scope>NUCLEOTIDE SEQUENCE [LARGE SCALE GENOMIC DNA]</scope>
    <source>
        <strain evidence="4 5">DSM 6061</strain>
    </source>
</reference>
<evidence type="ECO:0000313" key="5">
    <source>
        <dbReference type="Proteomes" id="UP000076643"/>
    </source>
</evidence>
<dbReference type="Gene3D" id="3.40.50.720">
    <property type="entry name" value="NAD(P)-binding Rossmann-like Domain"/>
    <property type="match status" value="1"/>
</dbReference>
<keyword evidence="1" id="KW-0521">NADP</keyword>
<proteinExistence type="predicted"/>
<dbReference type="Pfam" id="PF08240">
    <property type="entry name" value="ADH_N"/>
    <property type="match status" value="1"/>
</dbReference>
<dbReference type="Pfam" id="PF00107">
    <property type="entry name" value="ADH_zinc_N"/>
    <property type="match status" value="1"/>
</dbReference>
<dbReference type="PANTHER" id="PTHR48106:SF18">
    <property type="entry name" value="QUINONE OXIDOREDUCTASE PIG3"/>
    <property type="match status" value="1"/>
</dbReference>
<evidence type="ECO:0000313" key="4">
    <source>
        <dbReference type="EMBL" id="KZN48557.1"/>
    </source>
</evidence>
<keyword evidence="5" id="KW-1185">Reference proteome</keyword>
<dbReference type="PANTHER" id="PTHR48106">
    <property type="entry name" value="QUINONE OXIDOREDUCTASE PIG3-RELATED"/>
    <property type="match status" value="1"/>
</dbReference>
<dbReference type="Proteomes" id="UP000076643">
    <property type="component" value="Unassembled WGS sequence"/>
</dbReference>
<dbReference type="AlphaFoldDB" id="A0A167D911"/>
<evidence type="ECO:0000256" key="1">
    <source>
        <dbReference type="ARBA" id="ARBA00022857"/>
    </source>
</evidence>
<dbReference type="GO" id="GO:0070402">
    <property type="term" value="F:NADPH binding"/>
    <property type="evidence" value="ECO:0007669"/>
    <property type="project" value="TreeGrafter"/>
</dbReference>
<feature type="domain" description="Enoyl reductase (ER)" evidence="3">
    <location>
        <begin position="10"/>
        <end position="325"/>
    </location>
</feature>
<comment type="caution">
    <text evidence="4">The sequence shown here is derived from an EMBL/GenBank/DDBJ whole genome shotgun (WGS) entry which is preliminary data.</text>
</comment>
<dbReference type="InterPro" id="IPR011032">
    <property type="entry name" value="GroES-like_sf"/>
</dbReference>
<evidence type="ECO:0000259" key="3">
    <source>
        <dbReference type="SMART" id="SM00829"/>
    </source>
</evidence>
<dbReference type="SUPFAM" id="SSF51735">
    <property type="entry name" value="NAD(P)-binding Rossmann-fold domains"/>
    <property type="match status" value="1"/>
</dbReference>
<sequence length="331" mass="35249">MKAILLEQTGGSEQLRYKDVEAPALQSGQVLIKVAAAPVNFIDTVIREGNMPPGMVPDLPFISGVEGSGTVIDANGSGLKLGQKVAFLGAIGAATYAQYTAVDADKLIILSDEADLTEAAAMPVTYFTAYHMLHNVVRAQQGKFALVYASTGGVGTALIQLAKAAGIKVIALDRKDEKMAQALKLGADYAFNSTTDWVEQVKEVTDGNGVDYVFNPVAGDSIKQDLEVLATLGHIVIFGFLGGVGETNMQAEVVNYFSKAPTISYSEIYATYFSNFTLVMDSLAHVYELLAQGKLQPVFSTMPLEQAAKAHEQIQSGKVLGKLILTPTFAD</sequence>
<dbReference type="GO" id="GO:0016651">
    <property type="term" value="F:oxidoreductase activity, acting on NAD(P)H"/>
    <property type="evidence" value="ECO:0007669"/>
    <property type="project" value="TreeGrafter"/>
</dbReference>
<dbReference type="EMBL" id="AUYB01000002">
    <property type="protein sequence ID" value="KZN48557.1"/>
    <property type="molecule type" value="Genomic_DNA"/>
</dbReference>
<dbReference type="PATRIC" id="fig|1365250.3.peg.28"/>
<dbReference type="InterPro" id="IPR036291">
    <property type="entry name" value="NAD(P)-bd_dom_sf"/>
</dbReference>
<accession>A0A167D911</accession>
<evidence type="ECO:0000256" key="2">
    <source>
        <dbReference type="ARBA" id="ARBA00023002"/>
    </source>
</evidence>
<organism evidence="4 5">
    <name type="scientific">Pseudoalteromonas luteoviolacea DSM 6061</name>
    <dbReference type="NCBI Taxonomy" id="1365250"/>
    <lineage>
        <taxon>Bacteria</taxon>
        <taxon>Pseudomonadati</taxon>
        <taxon>Pseudomonadota</taxon>
        <taxon>Gammaproteobacteria</taxon>
        <taxon>Alteromonadales</taxon>
        <taxon>Pseudoalteromonadaceae</taxon>
        <taxon>Pseudoalteromonas</taxon>
    </lineage>
</organism>
<protein>
    <submittedName>
        <fullName evidence="4">Quinone oxidoreductase</fullName>
    </submittedName>
</protein>
<name>A0A167D911_9GAMM</name>
<dbReference type="InterPro" id="IPR013149">
    <property type="entry name" value="ADH-like_C"/>
</dbReference>
<dbReference type="SUPFAM" id="SSF50129">
    <property type="entry name" value="GroES-like"/>
    <property type="match status" value="1"/>
</dbReference>
<dbReference type="InterPro" id="IPR020843">
    <property type="entry name" value="ER"/>
</dbReference>
<dbReference type="SMART" id="SM00829">
    <property type="entry name" value="PKS_ER"/>
    <property type="match status" value="1"/>
</dbReference>
<dbReference type="InterPro" id="IPR013154">
    <property type="entry name" value="ADH-like_N"/>
</dbReference>
<gene>
    <name evidence="4" type="ORF">N475_05895</name>
</gene>
<dbReference type="RefSeq" id="WP_063364476.1">
    <property type="nucleotide sequence ID" value="NZ_AQHB01000041.1"/>
</dbReference>
<dbReference type="Gene3D" id="3.90.180.10">
    <property type="entry name" value="Medium-chain alcohol dehydrogenases, catalytic domain"/>
    <property type="match status" value="1"/>
</dbReference>
<keyword evidence="2" id="KW-0560">Oxidoreductase</keyword>